<evidence type="ECO:0000313" key="2">
    <source>
        <dbReference type="EMBL" id="CCC90166.1"/>
    </source>
</evidence>
<proteinExistence type="predicted"/>
<reference evidence="2" key="1">
    <citation type="journal article" date="2012" name="Proc. Natl. Acad. Sci. U.S.A.">
        <title>Antigenic diversity is generated by distinct evolutionary mechanisms in African trypanosome species.</title>
        <authorList>
            <person name="Jackson A.P."/>
            <person name="Berry A."/>
            <person name="Aslett M."/>
            <person name="Allison H.C."/>
            <person name="Burton P."/>
            <person name="Vavrova-Anderson J."/>
            <person name="Brown R."/>
            <person name="Browne H."/>
            <person name="Corton N."/>
            <person name="Hauser H."/>
            <person name="Gamble J."/>
            <person name="Gilderthorp R."/>
            <person name="Marcello L."/>
            <person name="McQuillan J."/>
            <person name="Otto T.D."/>
            <person name="Quail M.A."/>
            <person name="Sanders M.J."/>
            <person name="van Tonder A."/>
            <person name="Ginger M.L."/>
            <person name="Field M.C."/>
            <person name="Barry J.D."/>
            <person name="Hertz-Fowler C."/>
            <person name="Berriman M."/>
        </authorList>
    </citation>
    <scope>NUCLEOTIDE SEQUENCE</scope>
    <source>
        <strain evidence="2">IL3000</strain>
    </source>
</reference>
<sequence length="132" mass="14798">MFVEVHLPEPHSHRGGYAKEAQNPQPHPLRVWPAPKCSLREGVRAASDAPALRVVNRRVTPSLQHGRPEGGRACRTTAQQGLCTQNEHREFLMTISANARQSHIVAAAETSTTREKKIKQARGKNKRKIEKR</sequence>
<dbReference type="EMBL" id="HE575317">
    <property type="protein sequence ID" value="CCC90166.1"/>
    <property type="molecule type" value="Genomic_DNA"/>
</dbReference>
<feature type="compositionally biased region" description="Basic and acidic residues" evidence="1">
    <location>
        <begin position="1"/>
        <end position="12"/>
    </location>
</feature>
<evidence type="ECO:0000256" key="1">
    <source>
        <dbReference type="SAM" id="MobiDB-lite"/>
    </source>
</evidence>
<dbReference type="AlphaFoldDB" id="G0ULB1"/>
<feature type="region of interest" description="Disordered" evidence="1">
    <location>
        <begin position="1"/>
        <end position="31"/>
    </location>
</feature>
<feature type="compositionally biased region" description="Basic residues" evidence="1">
    <location>
        <begin position="116"/>
        <end position="132"/>
    </location>
</feature>
<gene>
    <name evidence="2" type="ORF">TCIL3000_4_2570</name>
</gene>
<organism evidence="2">
    <name type="scientific">Trypanosoma congolense (strain IL3000)</name>
    <dbReference type="NCBI Taxonomy" id="1068625"/>
    <lineage>
        <taxon>Eukaryota</taxon>
        <taxon>Discoba</taxon>
        <taxon>Euglenozoa</taxon>
        <taxon>Kinetoplastea</taxon>
        <taxon>Metakinetoplastina</taxon>
        <taxon>Trypanosomatida</taxon>
        <taxon>Trypanosomatidae</taxon>
        <taxon>Trypanosoma</taxon>
        <taxon>Nannomonas</taxon>
    </lineage>
</organism>
<feature type="region of interest" description="Disordered" evidence="1">
    <location>
        <begin position="108"/>
        <end position="132"/>
    </location>
</feature>
<protein>
    <submittedName>
        <fullName evidence="2">Uncharacterized protein</fullName>
    </submittedName>
</protein>
<name>G0ULB1_TRYCI</name>
<accession>G0ULB1</accession>